<dbReference type="RefSeq" id="WP_269285567.1">
    <property type="nucleotide sequence ID" value="NZ_JAPVOI010000005.1"/>
</dbReference>
<dbReference type="EMBL" id="JAPVOI010000005">
    <property type="protein sequence ID" value="MCZ4093185.1"/>
    <property type="molecule type" value="Genomic_DNA"/>
</dbReference>
<dbReference type="GO" id="GO:0016740">
    <property type="term" value="F:transferase activity"/>
    <property type="evidence" value="ECO:0007669"/>
    <property type="project" value="UniProtKB-KW"/>
</dbReference>
<name>A0ABT4KMJ7_9HYPH</name>
<comment type="caution">
    <text evidence="1">The sequence shown here is derived from an EMBL/GenBank/DDBJ whole genome shotgun (WGS) entry which is preliminary data.</text>
</comment>
<evidence type="ECO:0000313" key="2">
    <source>
        <dbReference type="Proteomes" id="UP001079430"/>
    </source>
</evidence>
<dbReference type="InterPro" id="IPR014942">
    <property type="entry name" value="AbiEii"/>
</dbReference>
<reference evidence="1" key="1">
    <citation type="submission" date="2022-10" db="EMBL/GenBank/DDBJ databases">
        <title>Whole genome sequencing of three plant growth promoting bacteria isolated from Vachellia tortilis subsp. raddiana in Morocco.</title>
        <authorList>
            <person name="Hnini M."/>
            <person name="Zouagui R."/>
            <person name="Zouagui H."/>
            <person name="Chemao Elfihri M.-W."/>
            <person name="Ibrahimi A."/>
            <person name="Sbabou L."/>
            <person name="Aurag J."/>
        </authorList>
    </citation>
    <scope>NUCLEOTIDE SEQUENCE</scope>
    <source>
        <strain evidence="1">LMR678</strain>
    </source>
</reference>
<proteinExistence type="predicted"/>
<dbReference type="Pfam" id="PF08843">
    <property type="entry name" value="AbiEii"/>
    <property type="match status" value="1"/>
</dbReference>
<dbReference type="Proteomes" id="UP001079430">
    <property type="component" value="Unassembled WGS sequence"/>
</dbReference>
<accession>A0ABT4KMJ7</accession>
<protein>
    <submittedName>
        <fullName evidence="1">Nucleotidyl transferase AbiEii/AbiGii toxin family protein</fullName>
    </submittedName>
</protein>
<keyword evidence="1" id="KW-0808">Transferase</keyword>
<evidence type="ECO:0000313" key="1">
    <source>
        <dbReference type="EMBL" id="MCZ4093185.1"/>
    </source>
</evidence>
<keyword evidence="2" id="KW-1185">Reference proteome</keyword>
<gene>
    <name evidence="1" type="ORF">O3W52_25135</name>
</gene>
<organism evidence="1 2">
    <name type="scientific">Sinorhizobium psoraleae</name>
    <dbReference type="NCBI Taxonomy" id="520838"/>
    <lineage>
        <taxon>Bacteria</taxon>
        <taxon>Pseudomonadati</taxon>
        <taxon>Pseudomonadota</taxon>
        <taxon>Alphaproteobacteria</taxon>
        <taxon>Hyphomicrobiales</taxon>
        <taxon>Rhizobiaceae</taxon>
        <taxon>Sinorhizobium/Ensifer group</taxon>
        <taxon>Sinorhizobium</taxon>
    </lineage>
</organism>
<sequence length="173" mass="18771">MPDTLDAPQAYRAQVSLLVRVLPLVAEEDVFALKGGTAINLFVRALPRLPVDIDLIYLPVENHATSLANIDAGMRRIAARIGWSVPCSRTQVVPLHSEGAATKVLVACDGVQIKVEMTPVIRGCVLLSRSTGVCDRVEELFGYAELPVVSFADLYAGKIVAALDWQHRGRARP</sequence>